<gene>
    <name evidence="1" type="ORF">AVDCRST_MAG68-565</name>
</gene>
<organism evidence="1">
    <name type="scientific">uncultured Gemmatimonadota bacterium</name>
    <dbReference type="NCBI Taxonomy" id="203437"/>
    <lineage>
        <taxon>Bacteria</taxon>
        <taxon>Pseudomonadati</taxon>
        <taxon>Gemmatimonadota</taxon>
        <taxon>environmental samples</taxon>
    </lineage>
</organism>
<reference evidence="1" key="1">
    <citation type="submission" date="2020-02" db="EMBL/GenBank/DDBJ databases">
        <authorList>
            <person name="Meier V. D."/>
        </authorList>
    </citation>
    <scope>NUCLEOTIDE SEQUENCE</scope>
    <source>
        <strain evidence="1">AVDCRST_MAG68</strain>
    </source>
</reference>
<dbReference type="EMBL" id="CADCTW010000021">
    <property type="protein sequence ID" value="CAA9299684.1"/>
    <property type="molecule type" value="Genomic_DNA"/>
</dbReference>
<evidence type="ECO:0000313" key="1">
    <source>
        <dbReference type="EMBL" id="CAA9299684.1"/>
    </source>
</evidence>
<accession>A0A6J4KAW0</accession>
<protein>
    <submittedName>
        <fullName evidence="1">Uncharacterized protein</fullName>
    </submittedName>
</protein>
<name>A0A6J4KAW0_9BACT</name>
<sequence length="72" mass="7939">MGRALAEPRELVESNSNAELTIDIDEGVGERAQPVAVAVVSSGTSSFRPSSYKCDWVPYHPSYLPFSLRQRI</sequence>
<proteinExistence type="predicted"/>
<dbReference type="AlphaFoldDB" id="A0A6J4KAW0"/>